<dbReference type="FunFam" id="1.20.1270.60:FF:000017">
    <property type="entry name" value="endophilin-B2 isoform X1"/>
    <property type="match status" value="1"/>
</dbReference>
<dbReference type="InterPro" id="IPR035695">
    <property type="entry name" value="SH3GLB1_BAR"/>
</dbReference>
<dbReference type="InterPro" id="IPR036028">
    <property type="entry name" value="SH3-like_dom_sf"/>
</dbReference>
<dbReference type="InterPro" id="IPR013783">
    <property type="entry name" value="Ig-like_fold"/>
</dbReference>
<dbReference type="PROSITE" id="PS51021">
    <property type="entry name" value="BAR"/>
    <property type="match status" value="1"/>
</dbReference>
<organism evidence="13 14">
    <name type="scientific">Chelonia mydas</name>
    <name type="common">Green sea-turtle</name>
    <name type="synonym">Chelonia agassizi</name>
    <dbReference type="NCBI Taxonomy" id="8469"/>
    <lineage>
        <taxon>Eukaryota</taxon>
        <taxon>Metazoa</taxon>
        <taxon>Chordata</taxon>
        <taxon>Craniata</taxon>
        <taxon>Vertebrata</taxon>
        <taxon>Euteleostomi</taxon>
        <taxon>Archelosauria</taxon>
        <taxon>Testudinata</taxon>
        <taxon>Testudines</taxon>
        <taxon>Cryptodira</taxon>
        <taxon>Durocryptodira</taxon>
        <taxon>Americhelydia</taxon>
        <taxon>Chelonioidea</taxon>
        <taxon>Cheloniidae</taxon>
        <taxon>Chelonia</taxon>
    </lineage>
</organism>
<dbReference type="SUPFAM" id="SSF103657">
    <property type="entry name" value="BAR/IMD domain-like"/>
    <property type="match status" value="1"/>
</dbReference>
<dbReference type="InterPro" id="IPR004148">
    <property type="entry name" value="BAR_dom"/>
</dbReference>
<dbReference type="Pfam" id="PF13519">
    <property type="entry name" value="VWA_2"/>
    <property type="match status" value="1"/>
</dbReference>
<evidence type="ECO:0000259" key="12">
    <source>
        <dbReference type="PROSITE" id="PS51021"/>
    </source>
</evidence>
<dbReference type="FunFam" id="3.40.50.410:FF:000034">
    <property type="entry name" value="calcium-activated chloride channel regulator 1"/>
    <property type="match status" value="1"/>
</dbReference>
<dbReference type="InterPro" id="IPR027267">
    <property type="entry name" value="AH/BAR_dom_sf"/>
</dbReference>
<dbReference type="GO" id="GO:0005886">
    <property type="term" value="C:plasma membrane"/>
    <property type="evidence" value="ECO:0007669"/>
    <property type="project" value="TreeGrafter"/>
</dbReference>
<proteinExistence type="inferred from homology"/>
<dbReference type="Pfam" id="PF08434">
    <property type="entry name" value="CLCA"/>
    <property type="match status" value="2"/>
</dbReference>
<evidence type="ECO:0000256" key="8">
    <source>
        <dbReference type="ARBA" id="ARBA00023049"/>
    </source>
</evidence>
<dbReference type="PANTHER" id="PTHR10579:SF42">
    <property type="entry name" value="CHLORIDE CHANNEL ACCESSORY 3B"/>
    <property type="match status" value="1"/>
</dbReference>
<dbReference type="Pfam" id="PF00092">
    <property type="entry name" value="VWA"/>
    <property type="match status" value="1"/>
</dbReference>
<dbReference type="Pfam" id="PF03114">
    <property type="entry name" value="BAR"/>
    <property type="match status" value="1"/>
</dbReference>
<dbReference type="GO" id="GO:0005737">
    <property type="term" value="C:cytoplasm"/>
    <property type="evidence" value="ECO:0007669"/>
    <property type="project" value="InterPro"/>
</dbReference>
<keyword evidence="14" id="KW-1185">Reference proteome</keyword>
<dbReference type="InterPro" id="IPR004727">
    <property type="entry name" value="CLCA_chordata"/>
</dbReference>
<dbReference type="EMBL" id="KB570890">
    <property type="protein sequence ID" value="EMP27381.1"/>
    <property type="molecule type" value="Genomic_DNA"/>
</dbReference>
<dbReference type="CDD" id="cd07616">
    <property type="entry name" value="BAR_Endophilin_B1"/>
    <property type="match status" value="1"/>
</dbReference>
<dbReference type="GO" id="GO:0046872">
    <property type="term" value="F:metal ion binding"/>
    <property type="evidence" value="ECO:0007669"/>
    <property type="project" value="UniProtKB-KW"/>
</dbReference>
<dbReference type="SUPFAM" id="SSF50044">
    <property type="entry name" value="SH3-domain"/>
    <property type="match status" value="1"/>
</dbReference>
<dbReference type="InterPro" id="IPR051266">
    <property type="entry name" value="CLCR"/>
</dbReference>
<feature type="domain" description="VWFA" evidence="11">
    <location>
        <begin position="902"/>
        <end position="1072"/>
    </location>
</feature>
<evidence type="ECO:0000256" key="7">
    <source>
        <dbReference type="ARBA" id="ARBA00022833"/>
    </source>
</evidence>
<dbReference type="CDD" id="cd00198">
    <property type="entry name" value="vWFA"/>
    <property type="match status" value="2"/>
</dbReference>
<evidence type="ECO:0000256" key="4">
    <source>
        <dbReference type="ARBA" id="ARBA00022723"/>
    </source>
</evidence>
<evidence type="ECO:0000256" key="1">
    <source>
        <dbReference type="ARBA" id="ARBA00006398"/>
    </source>
</evidence>
<dbReference type="eggNOG" id="ENOG502QRRD">
    <property type="taxonomic scope" value="Eukaryota"/>
</dbReference>
<evidence type="ECO:0000256" key="6">
    <source>
        <dbReference type="ARBA" id="ARBA00022801"/>
    </source>
</evidence>
<keyword evidence="5" id="KW-0732">Signal</keyword>
<feature type="domain" description="VWFA" evidence="11">
    <location>
        <begin position="216"/>
        <end position="363"/>
    </location>
</feature>
<dbReference type="PROSITE" id="PS50234">
    <property type="entry name" value="VWFA"/>
    <property type="match status" value="2"/>
</dbReference>
<dbReference type="InterPro" id="IPR013642">
    <property type="entry name" value="CLCA_N"/>
</dbReference>
<dbReference type="InterPro" id="IPR036465">
    <property type="entry name" value="vWFA_dom_sf"/>
</dbReference>
<dbReference type="STRING" id="8469.M7AQ35"/>
<keyword evidence="6" id="KW-0378">Hydrolase</keyword>
<name>M7AQ35_CHEMY</name>
<accession>M7AQ35</accession>
<dbReference type="SMART" id="SM00721">
    <property type="entry name" value="BAR"/>
    <property type="match status" value="1"/>
</dbReference>
<dbReference type="NCBIfam" id="TIGR00868">
    <property type="entry name" value="hCaCC"/>
    <property type="match status" value="1"/>
</dbReference>
<comment type="similarity">
    <text evidence="1">Belongs to the CLCR family.</text>
</comment>
<keyword evidence="9" id="KW-0325">Glycoprotein</keyword>
<dbReference type="FunFam" id="2.60.40.10:FF:001134">
    <property type="entry name" value="Calcium-activated chloride channel regulator 1"/>
    <property type="match status" value="2"/>
</dbReference>
<keyword evidence="7" id="KW-0862">Zinc</keyword>
<dbReference type="NCBIfam" id="NF041940">
    <property type="entry name" value="choice_anch_X"/>
    <property type="match status" value="1"/>
</dbReference>
<keyword evidence="8" id="KW-0482">Metalloprotease</keyword>
<dbReference type="GO" id="GO:0006508">
    <property type="term" value="P:proteolysis"/>
    <property type="evidence" value="ECO:0007669"/>
    <property type="project" value="UniProtKB-KW"/>
</dbReference>
<evidence type="ECO:0000256" key="2">
    <source>
        <dbReference type="ARBA" id="ARBA00022448"/>
    </source>
</evidence>
<dbReference type="SUPFAM" id="SSF53300">
    <property type="entry name" value="vWA-like"/>
    <property type="match status" value="2"/>
</dbReference>
<reference evidence="14" key="1">
    <citation type="journal article" date="2013" name="Nat. Genet.">
        <title>The draft genomes of soft-shell turtle and green sea turtle yield insights into the development and evolution of the turtle-specific body plan.</title>
        <authorList>
            <person name="Wang Z."/>
            <person name="Pascual-Anaya J."/>
            <person name="Zadissa A."/>
            <person name="Li W."/>
            <person name="Niimura Y."/>
            <person name="Huang Z."/>
            <person name="Li C."/>
            <person name="White S."/>
            <person name="Xiong Z."/>
            <person name="Fang D."/>
            <person name="Wang B."/>
            <person name="Ming Y."/>
            <person name="Chen Y."/>
            <person name="Zheng Y."/>
            <person name="Kuraku S."/>
            <person name="Pignatelli M."/>
            <person name="Herrero J."/>
            <person name="Beal K."/>
            <person name="Nozawa M."/>
            <person name="Li Q."/>
            <person name="Wang J."/>
            <person name="Zhang H."/>
            <person name="Yu L."/>
            <person name="Shigenobu S."/>
            <person name="Wang J."/>
            <person name="Liu J."/>
            <person name="Flicek P."/>
            <person name="Searle S."/>
            <person name="Wang J."/>
            <person name="Kuratani S."/>
            <person name="Yin Y."/>
            <person name="Aken B."/>
            <person name="Zhang G."/>
            <person name="Irie N."/>
        </authorList>
    </citation>
    <scope>NUCLEOTIDE SEQUENCE [LARGE SCALE GENOMIC DNA]</scope>
</reference>
<gene>
    <name evidence="13" type="ORF">UY3_15535</name>
</gene>
<evidence type="ECO:0000256" key="10">
    <source>
        <dbReference type="ARBA" id="ARBA00023214"/>
    </source>
</evidence>
<dbReference type="GO" id="GO:0008237">
    <property type="term" value="F:metallopeptidase activity"/>
    <property type="evidence" value="ECO:0007669"/>
    <property type="project" value="UniProtKB-KW"/>
</dbReference>
<sequence>MDMVKEASSYLFNATKQRFFFKAVKIIIPLHWLPKPEYLSIKTESYDKADVIVANPFLKYGDDPYTLQYGRCGEKGRYIHFTPDFLLNDNLYNIYGSRAKVFVHEWAHLRWGVFDEYNNDAPFHVSINSGKASVEATRCSASVTGKYIVQSTTKECKYDEQTKLYEAGCKFVPDKIQNAPASIMYMQSLPSNNRINRLYQSAEIFLLQIVEMGSWVGMITFQSTAQIKINLQQIVSENVRQNLIKYLPTSADGGTNICEGVRKGFEVIKQKYANLYGSEIVLLTDGEDTCMSNCLTEVENSGSIIHTIALGPNAAPELEQFSDVTGEIKMNAPRPEVSDDEIQAKLGSFNRVASGGSFVVEDVPLGGTTDVFPPCKIIDLEAQYEENKIHLSWTAPGNDFDVGQAERYIIKMSESLLDLRNIFENATSVNTSSLVPNPAGTKESFQFKPENFTIENGTIIYFAICAIDNASQTSEVSNIAQAALFLPPKESSPSSVPGDDGINEGINVLTIVLIVAGCVAAVLIAIAQVPQGPNCNWGFIAVATLHTHWSDIVKNDGVYSRNIYSFFENGRYNLKVCVQRASKTVRPYPIVPWRHSMYIPGYTENVPVVKGSTVQLKNGGYEDIVIAINPELPEDHNIIRNIQDMVKEASSYLFNATKQRFFFKAVKIIIPLHWLPKPEYLSIKTESYDKADVIVANPFLKYGDDPYTLQYGRCGEKGRYIHFTPDFLLKDNLNNIYGSRAKVFVHEWAHLRWGVFDEYNNDAPFYVSVNSGTGSVEATRCSGDVTGKYIIQSCTGNSCMTRECKYDQQTKLYEAGCKFVPDKTQNALASIMYMQSLPSVVEFCDRSTHNEKATNMQNKMCNYHSTWEVIMNSPDFNNTSQINSASPPFETSFSLLQTKDRVVCLVLDISGSMTWNNRINRLYQAAEIFLLQIIEMGSWVGIVTFHSTAQIKSNLQQIVSDNVRQNLITYLPTSAGGGTNICEGVREGFKVIKQKYSNLDGSEIVLLTDGEDSGMSSCLTEVENSGSIIHTIALGPSAAPQLEQFSDMTGGLKLSATDTVDSNGLIDAFSGISSGSGNTAEQSIQLESTARSVAVKQWMNGTVTIDSTVGNDTFFVVTWDQSRSPPDILLRDPKGKEYRTSGFTVSNLNLRTARLNIAGTAEVGDWYYSIQNNHTHSQVISMIVTSRAASLAVPPVTVKAHMNKDTNNFPHPMVIYAEVSQGFLPVLGATVMATVEPQTGSAVELKLLDDGSGADITKNDGIYSKYFTSFKGNGRYNLKVHIQGRNKTVRLGRRQSRALYVPGYIENGEIKMNAPRPEVSDDEIQAKLGSFNRVATGGSFVVKNVPSGGTTDVFPPCKIIDLEAQFEEDKIHLSWTAPGNDLDVGQADRYIIKMSESLLDLRNTFENATSVNTSSLVPNPAGTKESFQFKAENVTIENGTIIYFAIRAIDNASLTSEVSNIAQAALFLPPKESLPGTLPPDVINDGINVSIIVLIVTGAVIVVLIVFTEEKLGQAEKTELDAHLENLLSKAECTKLWTEKIMKQTEVLLQPNPNARIEEFVYEKLDRKAPSRMNNPELLGQYMIDAGNEFGPGTAYGNALIKCGETQKRIGTADRELIQTSAINFLTPLRNFIEGDYKTITKERKLLQNKRLDLDAAKTRLKKAKVAEARAASEQEVRITQSEFDRQAEITRLLLEGISSTHAHHLRCLNDFVEAQMTYYAQCYQYMLDLQKQLGSFPSTFLSNNNQSSSTPAPSVSASSVLASASASLPSVSNSINTSGFSELKASSGSRKARVLYDYDAANSSELSLLADEELNQVLSPAPSTELEVMHDPLLNPAGFVIWWDANGGKVVEAAGTMEKERSTLFHTPTWRSQFSKPLLRSHRRTLRLSRIQNPTLMQMVGEFWHKHVSDLCTEASVDICPRDMFPHPTAPSGRQPRHNCCSLDEGVAFPDVAGTSLGTVVGGFHTRFQRKAALEIVVAVHLAEETAPILCRDSRARWRKLLEDLPPGLDRESSEQFDFEGMGAKSYGVEATDCRVGGMFSQRQEGLMVQFLEQDFWFKEWELAPKDPGVCPVVVPVTSGGGTDLGPACHNSCCQYLRAGTSSCICSSLCCYGGGLPSPTSMMEGRPQDSRLNTLHKYPKPLMGEICDSAAEG</sequence>
<dbReference type="Gene3D" id="3.40.50.410">
    <property type="entry name" value="von Willebrand factor, type A domain"/>
    <property type="match status" value="2"/>
</dbReference>
<feature type="domain" description="BAR" evidence="12">
    <location>
        <begin position="1509"/>
        <end position="1743"/>
    </location>
</feature>
<evidence type="ECO:0000256" key="5">
    <source>
        <dbReference type="ARBA" id="ARBA00022729"/>
    </source>
</evidence>
<dbReference type="Gene3D" id="1.20.1270.60">
    <property type="entry name" value="Arfaptin homology (AH) domain/BAR domain"/>
    <property type="match status" value="1"/>
</dbReference>
<evidence type="ECO:0000256" key="9">
    <source>
        <dbReference type="ARBA" id="ARBA00023180"/>
    </source>
</evidence>
<protein>
    <submittedName>
        <fullName evidence="13">Epithelial chloride channel protein</fullName>
    </submittedName>
</protein>
<dbReference type="InterPro" id="IPR002035">
    <property type="entry name" value="VWF_A"/>
</dbReference>
<evidence type="ECO:0000313" key="14">
    <source>
        <dbReference type="Proteomes" id="UP000031443"/>
    </source>
</evidence>
<dbReference type="SMART" id="SM00327">
    <property type="entry name" value="VWA"/>
    <property type="match status" value="2"/>
</dbReference>
<dbReference type="Proteomes" id="UP000031443">
    <property type="component" value="Unassembled WGS sequence"/>
</dbReference>
<dbReference type="MEROPS" id="M87.005"/>
<dbReference type="PANTHER" id="PTHR10579">
    <property type="entry name" value="CALCIUM-ACTIVATED CHLORIDE CHANNEL REGULATOR"/>
    <property type="match status" value="1"/>
</dbReference>
<evidence type="ECO:0000259" key="11">
    <source>
        <dbReference type="PROSITE" id="PS50234"/>
    </source>
</evidence>
<keyword evidence="2" id="KW-0813">Transport</keyword>
<evidence type="ECO:0000256" key="3">
    <source>
        <dbReference type="ARBA" id="ARBA00022670"/>
    </source>
</evidence>
<evidence type="ECO:0000313" key="13">
    <source>
        <dbReference type="EMBL" id="EMP27381.1"/>
    </source>
</evidence>
<dbReference type="GO" id="GO:0005229">
    <property type="term" value="F:intracellularly calcium-gated chloride channel activity"/>
    <property type="evidence" value="ECO:0007669"/>
    <property type="project" value="InterPro"/>
</dbReference>
<keyword evidence="10" id="KW-0868">Chloride</keyword>
<keyword evidence="4" id="KW-0479">Metal-binding</keyword>
<keyword evidence="3" id="KW-0645">Protease</keyword>
<dbReference type="Gene3D" id="2.60.40.10">
    <property type="entry name" value="Immunoglobulins"/>
    <property type="match status" value="2"/>
</dbReference>